<dbReference type="GO" id="GO:0008017">
    <property type="term" value="F:microtubule binding"/>
    <property type="evidence" value="ECO:0007669"/>
    <property type="project" value="TreeGrafter"/>
</dbReference>
<dbReference type="InterPro" id="IPR016024">
    <property type="entry name" value="ARM-type_fold"/>
</dbReference>
<organism evidence="1 2">
    <name type="scientific">Protea cynaroides</name>
    <dbReference type="NCBI Taxonomy" id="273540"/>
    <lineage>
        <taxon>Eukaryota</taxon>
        <taxon>Viridiplantae</taxon>
        <taxon>Streptophyta</taxon>
        <taxon>Embryophyta</taxon>
        <taxon>Tracheophyta</taxon>
        <taxon>Spermatophyta</taxon>
        <taxon>Magnoliopsida</taxon>
        <taxon>Proteales</taxon>
        <taxon>Proteaceae</taxon>
        <taxon>Protea</taxon>
    </lineage>
</organism>
<dbReference type="GO" id="GO:0005881">
    <property type="term" value="C:cytoplasmic microtubule"/>
    <property type="evidence" value="ECO:0007669"/>
    <property type="project" value="TreeGrafter"/>
</dbReference>
<reference evidence="1" key="1">
    <citation type="journal article" date="2023" name="Plant J.">
        <title>The genome of the king protea, Protea cynaroides.</title>
        <authorList>
            <person name="Chang J."/>
            <person name="Duong T.A."/>
            <person name="Schoeman C."/>
            <person name="Ma X."/>
            <person name="Roodt D."/>
            <person name="Barker N."/>
            <person name="Li Z."/>
            <person name="Van de Peer Y."/>
            <person name="Mizrachi E."/>
        </authorList>
    </citation>
    <scope>NUCLEOTIDE SEQUENCE</scope>
    <source>
        <tissue evidence="1">Young leaves</tissue>
    </source>
</reference>
<sequence>MALRSLDNVLPLSPERPKEIVKAVCIQKPLDLGVNNQIKPPMAAAATGDTAIDYFASHELEAIQDPETKIQTLMETLDSKDWTKVCESLNNARRFAIYHRPLLLPILDKVMLVIVKAMKNPRSALCKTSIMASSDIFNSFRDKIVASDAFHPLLLLKASQDKRFVCEEAEKALQAMVESLPPVALLHKLINYVTHSNLRTRAKAAVSISKCISKMKHEDAARSTVMLVYEAIVRDEEQHNHDGLSPMESCGRASVVVT</sequence>
<dbReference type="InterPro" id="IPR011989">
    <property type="entry name" value="ARM-like"/>
</dbReference>
<dbReference type="Gene3D" id="1.25.10.10">
    <property type="entry name" value="Leucine-rich Repeat Variant"/>
    <property type="match status" value="1"/>
</dbReference>
<dbReference type="PANTHER" id="PTHR21567:SF65">
    <property type="entry name" value="ARM REPEAT SUPERFAMILY PROTEIN"/>
    <property type="match status" value="1"/>
</dbReference>
<dbReference type="OrthoDB" id="63891at2759"/>
<dbReference type="PANTHER" id="PTHR21567">
    <property type="entry name" value="CLASP"/>
    <property type="match status" value="1"/>
</dbReference>
<evidence type="ECO:0000313" key="1">
    <source>
        <dbReference type="EMBL" id="KAJ4956478.1"/>
    </source>
</evidence>
<keyword evidence="2" id="KW-1185">Reference proteome</keyword>
<evidence type="ECO:0008006" key="3">
    <source>
        <dbReference type="Google" id="ProtNLM"/>
    </source>
</evidence>
<protein>
    <recommendedName>
        <fullName evidence="3">TOG domain-containing protein</fullName>
    </recommendedName>
</protein>
<dbReference type="GO" id="GO:0000226">
    <property type="term" value="P:microtubule cytoskeleton organization"/>
    <property type="evidence" value="ECO:0007669"/>
    <property type="project" value="TreeGrafter"/>
</dbReference>
<comment type="caution">
    <text evidence="1">The sequence shown here is derived from an EMBL/GenBank/DDBJ whole genome shotgun (WGS) entry which is preliminary data.</text>
</comment>
<dbReference type="SUPFAM" id="SSF48371">
    <property type="entry name" value="ARM repeat"/>
    <property type="match status" value="1"/>
</dbReference>
<name>A0A9Q0K007_9MAGN</name>
<dbReference type="AlphaFoldDB" id="A0A9Q0K007"/>
<dbReference type="EMBL" id="JAMYWD010000011">
    <property type="protein sequence ID" value="KAJ4956478.1"/>
    <property type="molecule type" value="Genomic_DNA"/>
</dbReference>
<evidence type="ECO:0000313" key="2">
    <source>
        <dbReference type="Proteomes" id="UP001141806"/>
    </source>
</evidence>
<proteinExistence type="predicted"/>
<dbReference type="Proteomes" id="UP001141806">
    <property type="component" value="Unassembled WGS sequence"/>
</dbReference>
<gene>
    <name evidence="1" type="ORF">NE237_013261</name>
</gene>
<accession>A0A9Q0K007</accession>